<reference evidence="3 4" key="1">
    <citation type="submission" date="2018-04" db="EMBL/GenBank/DDBJ databases">
        <authorList>
            <person name="Zhang X."/>
            <person name="Yuan J."/>
            <person name="Li F."/>
            <person name="Xiang J."/>
        </authorList>
    </citation>
    <scope>NUCLEOTIDE SEQUENCE [LARGE SCALE GENOMIC DNA]</scope>
    <source>
        <tissue evidence="3">Muscle</tissue>
    </source>
</reference>
<gene>
    <name evidence="3" type="ORF">C7M84_009064</name>
</gene>
<dbReference type="AlphaFoldDB" id="A0A3R7M4B2"/>
<keyword evidence="2" id="KW-0472">Membrane</keyword>
<feature type="region of interest" description="Disordered" evidence="1">
    <location>
        <begin position="178"/>
        <end position="213"/>
    </location>
</feature>
<feature type="region of interest" description="Disordered" evidence="1">
    <location>
        <begin position="334"/>
        <end position="394"/>
    </location>
</feature>
<dbReference type="Proteomes" id="UP000283509">
    <property type="component" value="Unassembled WGS sequence"/>
</dbReference>
<keyword evidence="2" id="KW-1133">Transmembrane helix</keyword>
<keyword evidence="2" id="KW-0812">Transmembrane</keyword>
<organism evidence="3 4">
    <name type="scientific">Penaeus vannamei</name>
    <name type="common">Whiteleg shrimp</name>
    <name type="synonym">Litopenaeus vannamei</name>
    <dbReference type="NCBI Taxonomy" id="6689"/>
    <lineage>
        <taxon>Eukaryota</taxon>
        <taxon>Metazoa</taxon>
        <taxon>Ecdysozoa</taxon>
        <taxon>Arthropoda</taxon>
        <taxon>Crustacea</taxon>
        <taxon>Multicrustacea</taxon>
        <taxon>Malacostraca</taxon>
        <taxon>Eumalacostraca</taxon>
        <taxon>Eucarida</taxon>
        <taxon>Decapoda</taxon>
        <taxon>Dendrobranchiata</taxon>
        <taxon>Penaeoidea</taxon>
        <taxon>Penaeidae</taxon>
        <taxon>Penaeus</taxon>
    </lineage>
</organism>
<reference evidence="3 4" key="2">
    <citation type="submission" date="2019-01" db="EMBL/GenBank/DDBJ databases">
        <title>The decoding of complex shrimp genome reveals the adaptation for benthos swimmer, frequently molting mechanism and breeding impact on genome.</title>
        <authorList>
            <person name="Sun Y."/>
            <person name="Gao Y."/>
            <person name="Yu Y."/>
        </authorList>
    </citation>
    <scope>NUCLEOTIDE SEQUENCE [LARGE SCALE GENOMIC DNA]</scope>
    <source>
        <tissue evidence="3">Muscle</tissue>
    </source>
</reference>
<feature type="compositionally biased region" description="Polar residues" evidence="1">
    <location>
        <begin position="345"/>
        <end position="354"/>
    </location>
</feature>
<feature type="region of interest" description="Disordered" evidence="1">
    <location>
        <begin position="281"/>
        <end position="300"/>
    </location>
</feature>
<comment type="caution">
    <text evidence="3">The sequence shown here is derived from an EMBL/GenBank/DDBJ whole genome shotgun (WGS) entry which is preliminary data.</text>
</comment>
<evidence type="ECO:0000313" key="3">
    <source>
        <dbReference type="EMBL" id="ROT72532.1"/>
    </source>
</evidence>
<feature type="transmembrane region" description="Helical" evidence="2">
    <location>
        <begin position="476"/>
        <end position="497"/>
    </location>
</feature>
<feature type="region of interest" description="Disordered" evidence="1">
    <location>
        <begin position="435"/>
        <end position="459"/>
    </location>
</feature>
<dbReference type="EMBL" id="QCYY01002138">
    <property type="protein sequence ID" value="ROT72532.1"/>
    <property type="molecule type" value="Genomic_DNA"/>
</dbReference>
<keyword evidence="4" id="KW-1185">Reference proteome</keyword>
<evidence type="ECO:0000313" key="4">
    <source>
        <dbReference type="Proteomes" id="UP000283509"/>
    </source>
</evidence>
<sequence length="506" mass="56207">METVKKTPPTGKNFSPSRTRIFAGPDPNRKTPSPVRAILHGEADQSFPTTSSDCTLTSAHQGTAISAVISMTSTAAGDSNALKVCSSDIASITQSLLYGENAAEIKVALNDFTSRSDDMNKDSLGSRSTSTETTFDCENGTCEGKEMKCRRCGKTVPKVLKTAGNAVGEPLTQGTLNEYQSLNKQCNKSRKSKENERDISSSNPAAHQPKKYTRPRCYSALLSTCTRNVKKKGSRRSSVDVLYAREPTEPNIEKIKSKRRLSRQTDVSSFELMTLAEGNENDDNLLQDSSKVAQKPREPKIIKRTFENRNPPKATLIPKSPNFGKCPQFTASISTDSCPPAPWNSLETNYSSSQDIEDRYTNYPEHFSDDHRRDSSRSVNTTSLQQNVLEEEEPEVLEEKLNDLENECGDDGEVVLEPSDDEPLNLDNLEDVIRNMTSRGAKKKKKKKSTDSLGSKRSRKKSDQEFLEGTWAPESIIIIALLVYLACKAIRFLVLLLPSCRKRRNK</sequence>
<evidence type="ECO:0000256" key="2">
    <source>
        <dbReference type="SAM" id="Phobius"/>
    </source>
</evidence>
<evidence type="ECO:0000256" key="1">
    <source>
        <dbReference type="SAM" id="MobiDB-lite"/>
    </source>
</evidence>
<proteinExistence type="predicted"/>
<accession>A0A3R7M4B2</accession>
<feature type="region of interest" description="Disordered" evidence="1">
    <location>
        <begin position="1"/>
        <end position="34"/>
    </location>
</feature>
<feature type="compositionally biased region" description="Basic and acidic residues" evidence="1">
    <location>
        <begin position="356"/>
        <end position="376"/>
    </location>
</feature>
<protein>
    <submittedName>
        <fullName evidence="3">Uncharacterized protein</fullName>
    </submittedName>
</protein>
<name>A0A3R7M4B2_PENVA</name>